<comment type="caution">
    <text evidence="6">The sequence shown here is derived from an EMBL/GenBank/DDBJ whole genome shotgun (WGS) entry which is preliminary data.</text>
</comment>
<evidence type="ECO:0000256" key="1">
    <source>
        <dbReference type="ARBA" id="ARBA00008668"/>
    </source>
</evidence>
<proteinExistence type="inferred from homology"/>
<dbReference type="InterPro" id="IPR001087">
    <property type="entry name" value="GDSL"/>
</dbReference>
<dbReference type="GO" id="GO:0016788">
    <property type="term" value="F:hydrolase activity, acting on ester bonds"/>
    <property type="evidence" value="ECO:0007669"/>
    <property type="project" value="InterPro"/>
</dbReference>
<evidence type="ECO:0000256" key="3">
    <source>
        <dbReference type="ARBA" id="ARBA00022801"/>
    </source>
</evidence>
<sequence>MQFSSAIIFILLAAAESASGRVASGCYESIVSFGDSLTDTGNYRLLNPADNPPQCSRPPYGRTFFHHPTGRCSDGRLIIDFIAEGLGLPLVLPYIAGETGVVESQYFSKGVNLAVVGATALDYKFYEKMGIDPETNVSLGTQLEWFKHFLAQIPESRKYLEKCLVVVGEIGGNDYNHPITQGKTPELIRSFVPVVIDYIGSTIEELIRLGAERMIVPGNLAIGCLPAYLTQFKSTSTPQDYDSKTGCLNWLNNLAIYHDHLLLKELTRIRRLYPHVTIMHADYYNAMLRFYISPTPFGFSSSEILRACCGGGGGEYNYNSQAVCGFPGSSSCDDPFTHVSWDGLHLTEAAYTQIAQALLQGDYITTVTIPAATST</sequence>
<evidence type="ECO:0000256" key="4">
    <source>
        <dbReference type="ARBA" id="ARBA00023180"/>
    </source>
</evidence>
<evidence type="ECO:0000313" key="6">
    <source>
        <dbReference type="EMBL" id="KAH6829144.1"/>
    </source>
</evidence>
<dbReference type="Pfam" id="PF00657">
    <property type="entry name" value="Lipase_GDSL"/>
    <property type="match status" value="1"/>
</dbReference>
<dbReference type="PANTHER" id="PTHR22835:SF683">
    <property type="entry name" value="OS05G0506800 PROTEIN"/>
    <property type="match status" value="1"/>
</dbReference>
<evidence type="ECO:0000256" key="5">
    <source>
        <dbReference type="SAM" id="SignalP"/>
    </source>
</evidence>
<feature type="signal peptide" evidence="5">
    <location>
        <begin position="1"/>
        <end position="20"/>
    </location>
</feature>
<evidence type="ECO:0000313" key="7">
    <source>
        <dbReference type="Proteomes" id="UP001190926"/>
    </source>
</evidence>
<keyword evidence="7" id="KW-1185">Reference proteome</keyword>
<keyword evidence="3" id="KW-0378">Hydrolase</keyword>
<accession>A0AAD4J8X0</accession>
<dbReference type="PANTHER" id="PTHR22835">
    <property type="entry name" value="ZINC FINGER FYVE DOMAIN CONTAINING PROTEIN"/>
    <property type="match status" value="1"/>
</dbReference>
<evidence type="ECO:0000256" key="2">
    <source>
        <dbReference type="ARBA" id="ARBA00022729"/>
    </source>
</evidence>
<name>A0AAD4J8X0_PERFH</name>
<comment type="similarity">
    <text evidence="1">Belongs to the 'GDSL' lipolytic enzyme family.</text>
</comment>
<dbReference type="SUPFAM" id="SSF52266">
    <property type="entry name" value="SGNH hydrolase"/>
    <property type="match status" value="1"/>
</dbReference>
<dbReference type="InterPro" id="IPR036514">
    <property type="entry name" value="SGNH_hydro_sf"/>
</dbReference>
<dbReference type="InterPro" id="IPR035669">
    <property type="entry name" value="SGNH_plant_lipase-like"/>
</dbReference>
<keyword evidence="2 5" id="KW-0732">Signal</keyword>
<gene>
    <name evidence="6" type="ORF">C2S53_014838</name>
</gene>
<feature type="chain" id="PRO_5042280246" description="Sinapine esterase" evidence="5">
    <location>
        <begin position="21"/>
        <end position="375"/>
    </location>
</feature>
<dbReference type="CDD" id="cd01837">
    <property type="entry name" value="SGNH_plant_lipase_like"/>
    <property type="match status" value="1"/>
</dbReference>
<dbReference type="EMBL" id="SDAM02000113">
    <property type="protein sequence ID" value="KAH6829144.1"/>
    <property type="molecule type" value="Genomic_DNA"/>
</dbReference>
<dbReference type="AlphaFoldDB" id="A0AAD4J8X0"/>
<protein>
    <recommendedName>
        <fullName evidence="8">Sinapine esterase</fullName>
    </recommendedName>
</protein>
<dbReference type="Proteomes" id="UP001190926">
    <property type="component" value="Unassembled WGS sequence"/>
</dbReference>
<keyword evidence="4" id="KW-0325">Glycoprotein</keyword>
<dbReference type="Gene3D" id="3.40.50.1110">
    <property type="entry name" value="SGNH hydrolase"/>
    <property type="match status" value="1"/>
</dbReference>
<organism evidence="6 7">
    <name type="scientific">Perilla frutescens var. hirtella</name>
    <name type="common">Perilla citriodora</name>
    <name type="synonym">Perilla setoyensis</name>
    <dbReference type="NCBI Taxonomy" id="608512"/>
    <lineage>
        <taxon>Eukaryota</taxon>
        <taxon>Viridiplantae</taxon>
        <taxon>Streptophyta</taxon>
        <taxon>Embryophyta</taxon>
        <taxon>Tracheophyta</taxon>
        <taxon>Spermatophyta</taxon>
        <taxon>Magnoliopsida</taxon>
        <taxon>eudicotyledons</taxon>
        <taxon>Gunneridae</taxon>
        <taxon>Pentapetalae</taxon>
        <taxon>asterids</taxon>
        <taxon>lamiids</taxon>
        <taxon>Lamiales</taxon>
        <taxon>Lamiaceae</taxon>
        <taxon>Nepetoideae</taxon>
        <taxon>Elsholtzieae</taxon>
        <taxon>Perilla</taxon>
    </lineage>
</organism>
<evidence type="ECO:0008006" key="8">
    <source>
        <dbReference type="Google" id="ProtNLM"/>
    </source>
</evidence>
<reference evidence="6 7" key="1">
    <citation type="journal article" date="2021" name="Nat. Commun.">
        <title>Incipient diploidization of the medicinal plant Perilla within 10,000 years.</title>
        <authorList>
            <person name="Zhang Y."/>
            <person name="Shen Q."/>
            <person name="Leng L."/>
            <person name="Zhang D."/>
            <person name="Chen S."/>
            <person name="Shi Y."/>
            <person name="Ning Z."/>
            <person name="Chen S."/>
        </authorList>
    </citation>
    <scope>NUCLEOTIDE SEQUENCE [LARGE SCALE GENOMIC DNA]</scope>
    <source>
        <strain evidence="7">cv. PC099</strain>
    </source>
</reference>